<reference evidence="1" key="1">
    <citation type="submission" date="2023-11" db="EMBL/GenBank/DDBJ databases">
        <authorList>
            <person name="Poullet M."/>
        </authorList>
    </citation>
    <scope>NUCLEOTIDE SEQUENCE</scope>
    <source>
        <strain evidence="1">E1834</strain>
    </source>
</reference>
<keyword evidence="2" id="KW-1185">Reference proteome</keyword>
<dbReference type="EMBL" id="CAVMJV010000065">
    <property type="protein sequence ID" value="CAK5087413.1"/>
    <property type="molecule type" value="Genomic_DNA"/>
</dbReference>
<name>A0ACB1AB79_MELEN</name>
<organism evidence="1 2">
    <name type="scientific">Meloidogyne enterolobii</name>
    <name type="common">Root-knot nematode worm</name>
    <name type="synonym">Meloidogyne mayaguensis</name>
    <dbReference type="NCBI Taxonomy" id="390850"/>
    <lineage>
        <taxon>Eukaryota</taxon>
        <taxon>Metazoa</taxon>
        <taxon>Ecdysozoa</taxon>
        <taxon>Nematoda</taxon>
        <taxon>Chromadorea</taxon>
        <taxon>Rhabditida</taxon>
        <taxon>Tylenchina</taxon>
        <taxon>Tylenchomorpha</taxon>
        <taxon>Tylenchoidea</taxon>
        <taxon>Meloidogynidae</taxon>
        <taxon>Meloidogyninae</taxon>
        <taxon>Meloidogyne</taxon>
    </lineage>
</organism>
<protein>
    <submittedName>
        <fullName evidence="1">Uncharacterized protein</fullName>
    </submittedName>
</protein>
<sequence>MSGVRKCRAFANVACLLVNAALFCFVRNCRMFANVAAFFSILLLASIKR</sequence>
<proteinExistence type="predicted"/>
<evidence type="ECO:0000313" key="2">
    <source>
        <dbReference type="Proteomes" id="UP001497535"/>
    </source>
</evidence>
<gene>
    <name evidence="1" type="ORF">MENTE1834_LOCUS34982</name>
</gene>
<evidence type="ECO:0000313" key="1">
    <source>
        <dbReference type="EMBL" id="CAK5087413.1"/>
    </source>
</evidence>
<comment type="caution">
    <text evidence="1">The sequence shown here is derived from an EMBL/GenBank/DDBJ whole genome shotgun (WGS) entry which is preliminary data.</text>
</comment>
<accession>A0ACB1AB79</accession>
<dbReference type="Proteomes" id="UP001497535">
    <property type="component" value="Unassembled WGS sequence"/>
</dbReference>